<dbReference type="EMBL" id="BA000045">
    <property type="protein sequence ID" value="BAC90698.1"/>
    <property type="molecule type" value="Genomic_DNA"/>
</dbReference>
<dbReference type="SMART" id="SM00331">
    <property type="entry name" value="PP2C_SIG"/>
    <property type="match status" value="1"/>
</dbReference>
<dbReference type="CDD" id="cd00143">
    <property type="entry name" value="PP2Cc"/>
    <property type="match status" value="1"/>
</dbReference>
<sequence length="718" mass="76311">MYYLAIGNPQKLATPLAERYQQVPAGLLPVVRDLSPHQPHPSREELPAAGRPYQRLNDWRWAVPEVFTFLEGAGEPCLLLSNAPLDDDGVPWGHLAEHWPQASALQQLGWLSQIAKLWDPCVEQKVASSLLLPANIGVQGWQMRLFYLKADADAPTLRQLAACWRTLSPLSAPLASLVGAVEAGQVSRAADLVEALESMALLTATGRVTQMSAATDVGRRRKNNEDCFAHDPAGRYAVVCDGMGGHEGGEVASRMATESLERDLGALAGQGLTPREIRSRLAEALGKANARLWETNQQQRRNGTGRMGTTVVACYQDGALLHVAHVGDSRIYLVNRKHCQQITVDHDLTQKEISRARTTSAAAALIPTGGTLTQALGLMPEGTLQPMVQSFILPEECLVLLCSDGLCDGDLVERSWKSALRPLLDRDLAPAAPALIDLALRELGHDNITFVLLRYMPGAARAADSPPTIPQRPRPQTQQIPAAVVDAAAARAATASSIPAARPTPPTGRNPWLPIAAVAGIIAVAAGAYLLLPQPAVRREAPTSTTENSAVRPVPVPETSTPPPTLPAASVPAKTQAAAVAAPRPTGGPAPKPAKPGLTTPPPPPATNPETRVPEQMQGQTRLPPDAKKSGIVEQADGQPETKASARKKRRARKLQEENNSGGLVLPKASVGAQPEATTVADKIAPQPPILERSLIAPPVQPTRSEPVLLPPNTSSTP</sequence>
<keyword evidence="4" id="KW-1185">Reference proteome</keyword>
<dbReference type="GO" id="GO:0007165">
    <property type="term" value="P:signal transduction"/>
    <property type="evidence" value="ECO:0000318"/>
    <property type="project" value="GO_Central"/>
</dbReference>
<dbReference type="Proteomes" id="UP000000557">
    <property type="component" value="Chromosome"/>
</dbReference>
<feature type="region of interest" description="Disordered" evidence="1">
    <location>
        <begin position="538"/>
        <end position="718"/>
    </location>
</feature>
<feature type="compositionally biased region" description="Pro residues" evidence="1">
    <location>
        <begin position="554"/>
        <end position="566"/>
    </location>
</feature>
<evidence type="ECO:0000259" key="2">
    <source>
        <dbReference type="PROSITE" id="PS51746"/>
    </source>
</evidence>
<reference evidence="3 4" key="1">
    <citation type="journal article" date="2003" name="DNA Res.">
        <title>Complete genome structure of Gloeobacter violaceus PCC 7421, a cyanobacterium that lacks thylakoids.</title>
        <authorList>
            <person name="Nakamura Y."/>
            <person name="Kaneko T."/>
            <person name="Sato S."/>
            <person name="Mimuro M."/>
            <person name="Miyashita H."/>
            <person name="Tsuchiya T."/>
            <person name="Sasamoto S."/>
            <person name="Watanabe A."/>
            <person name="Kawashima K."/>
            <person name="Kishida Y."/>
            <person name="Kiyokawa C."/>
            <person name="Kohara M."/>
            <person name="Matsumoto M."/>
            <person name="Matsuno A."/>
            <person name="Nakazaki N."/>
            <person name="Shimpo S."/>
            <person name="Takeuchi C."/>
            <person name="Yamada M."/>
            <person name="Tabata S."/>
        </authorList>
    </citation>
    <scope>NUCLEOTIDE SEQUENCE [LARGE SCALE GENOMIC DNA]</scope>
    <source>
        <strain evidence="4">ATCC 29082 / PCC 7421</strain>
    </source>
</reference>
<feature type="compositionally biased region" description="Pro residues" evidence="1">
    <location>
        <begin position="586"/>
        <end position="607"/>
    </location>
</feature>
<dbReference type="AlphaFoldDB" id="Q7NGY0"/>
<dbReference type="GO" id="GO:0004722">
    <property type="term" value="F:protein serine/threonine phosphatase activity"/>
    <property type="evidence" value="ECO:0000318"/>
    <property type="project" value="GO_Central"/>
</dbReference>
<evidence type="ECO:0000313" key="4">
    <source>
        <dbReference type="Proteomes" id="UP000000557"/>
    </source>
</evidence>
<dbReference type="FunFam" id="3.60.40.10:FF:000146">
    <property type="entry name" value="Protein phosphatase 2C"/>
    <property type="match status" value="1"/>
</dbReference>
<dbReference type="OrthoDB" id="500607at2"/>
<dbReference type="PROSITE" id="PS51746">
    <property type="entry name" value="PPM_2"/>
    <property type="match status" value="1"/>
</dbReference>
<dbReference type="STRING" id="251221.gene:10760260"/>
<proteinExistence type="predicted"/>
<dbReference type="eggNOG" id="COG0631">
    <property type="taxonomic scope" value="Bacteria"/>
</dbReference>
<dbReference type="EnsemblBacteria" id="BAC90698">
    <property type="protein sequence ID" value="BAC90698"/>
    <property type="gene ID" value="BAC90698"/>
</dbReference>
<dbReference type="Gene3D" id="3.60.40.10">
    <property type="entry name" value="PPM-type phosphatase domain"/>
    <property type="match status" value="1"/>
</dbReference>
<accession>Q7NGY0</accession>
<evidence type="ECO:0000313" key="3">
    <source>
        <dbReference type="EMBL" id="BAC90698.1"/>
    </source>
</evidence>
<dbReference type="PhylomeDB" id="Q7NGY0"/>
<organism evidence="3 4">
    <name type="scientific">Gloeobacter violaceus (strain ATCC 29082 / PCC 7421)</name>
    <dbReference type="NCBI Taxonomy" id="251221"/>
    <lineage>
        <taxon>Bacteria</taxon>
        <taxon>Bacillati</taxon>
        <taxon>Cyanobacteriota</taxon>
        <taxon>Cyanophyceae</taxon>
        <taxon>Gloeobacterales</taxon>
        <taxon>Gloeobacteraceae</taxon>
        <taxon>Gloeobacter</taxon>
    </lineage>
</organism>
<protein>
    <submittedName>
        <fullName evidence="3">Gll2757 protein</fullName>
    </submittedName>
</protein>
<name>Q7NGY0_GLOVI</name>
<dbReference type="PATRIC" id="fig|251221.4.peg.2784"/>
<dbReference type="KEGG" id="gvi:gll2757"/>
<dbReference type="SUPFAM" id="SSF81606">
    <property type="entry name" value="PP2C-like"/>
    <property type="match status" value="1"/>
</dbReference>
<dbReference type="InterPro" id="IPR015655">
    <property type="entry name" value="PP2C"/>
</dbReference>
<dbReference type="RefSeq" id="WP_011142751.1">
    <property type="nucleotide sequence ID" value="NC_005125.1"/>
</dbReference>
<dbReference type="Pfam" id="PF13672">
    <property type="entry name" value="PP2C_2"/>
    <property type="match status" value="1"/>
</dbReference>
<evidence type="ECO:0000256" key="1">
    <source>
        <dbReference type="SAM" id="MobiDB-lite"/>
    </source>
</evidence>
<dbReference type="InterPro" id="IPR001932">
    <property type="entry name" value="PPM-type_phosphatase-like_dom"/>
</dbReference>
<dbReference type="InterPro" id="IPR036457">
    <property type="entry name" value="PPM-type-like_dom_sf"/>
</dbReference>
<dbReference type="SMART" id="SM00332">
    <property type="entry name" value="PP2Cc"/>
    <property type="match status" value="1"/>
</dbReference>
<dbReference type="PANTHER" id="PTHR13832:SF827">
    <property type="entry name" value="PROTEIN PHOSPHATASE 1L"/>
    <property type="match status" value="1"/>
</dbReference>
<dbReference type="PANTHER" id="PTHR13832">
    <property type="entry name" value="PROTEIN PHOSPHATASE 2C"/>
    <property type="match status" value="1"/>
</dbReference>
<dbReference type="InParanoid" id="Q7NGY0"/>
<dbReference type="HOGENOM" id="CLU_022068_0_0_3"/>
<feature type="compositionally biased region" description="Low complexity" evidence="1">
    <location>
        <begin position="567"/>
        <end position="585"/>
    </location>
</feature>
<reference evidence="3 4" key="2">
    <citation type="journal article" date="2003" name="DNA Res.">
        <title>Complete genome structure of Gloeobacter violaceus PCC 7421, a cyanobacterium that lacks thylakoids (supplement).</title>
        <authorList>
            <person name="Nakamura Y."/>
            <person name="Kaneko T."/>
            <person name="Sato S."/>
            <person name="Mimuro M."/>
            <person name="Miyashita H."/>
            <person name="Tsuchiya T."/>
            <person name="Sasamoto S."/>
            <person name="Watanabe A."/>
            <person name="Kawashima K."/>
            <person name="Kishida Y."/>
            <person name="Kiyokawa C."/>
            <person name="Kohara M."/>
            <person name="Matsumoto M."/>
            <person name="Matsuno A."/>
            <person name="Nakazaki N."/>
            <person name="Shimpo S."/>
            <person name="Takeuchi C."/>
            <person name="Yamada M."/>
            <person name="Tabata S."/>
        </authorList>
    </citation>
    <scope>NUCLEOTIDE SEQUENCE [LARGE SCALE GENOMIC DNA]</scope>
    <source>
        <strain evidence="4">ATCC 29082 / PCC 7421</strain>
    </source>
</reference>
<gene>
    <name evidence="3" type="ordered locus">gll2757</name>
</gene>
<feature type="domain" description="PPM-type phosphatase" evidence="2">
    <location>
        <begin position="210"/>
        <end position="455"/>
    </location>
</feature>